<dbReference type="InterPro" id="IPR034016">
    <property type="entry name" value="M1_APN-typ"/>
</dbReference>
<feature type="domain" description="ERAP1-like C-terminal" evidence="19">
    <location>
        <begin position="591"/>
        <end position="917"/>
    </location>
</feature>
<dbReference type="GO" id="GO:0042277">
    <property type="term" value="F:peptide binding"/>
    <property type="evidence" value="ECO:0007669"/>
    <property type="project" value="TreeGrafter"/>
</dbReference>
<evidence type="ECO:0000259" key="20">
    <source>
        <dbReference type="Pfam" id="PF17900"/>
    </source>
</evidence>
<keyword evidence="3 17" id="KW-0031">Aminopeptidase</keyword>
<keyword evidence="6 15" id="KW-0479">Metal-binding</keyword>
<feature type="domain" description="Aminopeptidase N-like N-terminal" evidence="20">
    <location>
        <begin position="52"/>
        <end position="252"/>
    </location>
</feature>
<evidence type="ECO:0000256" key="4">
    <source>
        <dbReference type="ARBA" id="ARBA00022670"/>
    </source>
</evidence>
<proteinExistence type="inferred from homology"/>
<keyword evidence="8 15" id="KW-0862">Zinc</keyword>
<evidence type="ECO:0000256" key="15">
    <source>
        <dbReference type="PIRSR" id="PIRSR634016-3"/>
    </source>
</evidence>
<dbReference type="FunFam" id="1.10.390.10:FF:000016">
    <property type="entry name" value="Glutamyl aminopeptidase"/>
    <property type="match status" value="1"/>
</dbReference>
<comment type="similarity">
    <text evidence="2 17">Belongs to the peptidase M1 family.</text>
</comment>
<keyword evidence="7 17" id="KW-0378">Hydrolase</keyword>
<gene>
    <name evidence="21" type="ORF">XNOV1_A040356</name>
</gene>
<dbReference type="GO" id="GO:0005737">
    <property type="term" value="C:cytoplasm"/>
    <property type="evidence" value="ECO:0007669"/>
    <property type="project" value="TreeGrafter"/>
</dbReference>
<dbReference type="PANTHER" id="PTHR11533">
    <property type="entry name" value="PROTEASE M1 ZINC METALLOPROTEASE"/>
    <property type="match status" value="1"/>
</dbReference>
<feature type="binding site" evidence="15">
    <location>
        <position position="364"/>
    </location>
    <ligand>
        <name>Zn(2+)</name>
        <dbReference type="ChEBI" id="CHEBI:29105"/>
        <note>catalytic</note>
    </ligand>
</feature>
<dbReference type="GO" id="GO:0043171">
    <property type="term" value="P:peptide catabolic process"/>
    <property type="evidence" value="ECO:0007669"/>
    <property type="project" value="TreeGrafter"/>
</dbReference>
<keyword evidence="12" id="KW-0472">Membrane</keyword>
<evidence type="ECO:0000256" key="12">
    <source>
        <dbReference type="ARBA" id="ARBA00023136"/>
    </source>
</evidence>
<evidence type="ECO:0000256" key="9">
    <source>
        <dbReference type="ARBA" id="ARBA00022968"/>
    </source>
</evidence>
<dbReference type="EC" id="3.4.11.-" evidence="17"/>
<comment type="cofactor">
    <cofactor evidence="15 17">
        <name>Zn(2+)</name>
        <dbReference type="ChEBI" id="CHEBI:29105"/>
    </cofactor>
    <text evidence="15 17">Binds 1 zinc ion per subunit.</text>
</comment>
<feature type="active site" description="Proton acceptor" evidence="14">
    <location>
        <position position="361"/>
    </location>
</feature>
<accession>A0AAV1F9B1</accession>
<dbReference type="GO" id="GO:0005615">
    <property type="term" value="C:extracellular space"/>
    <property type="evidence" value="ECO:0007669"/>
    <property type="project" value="TreeGrafter"/>
</dbReference>
<dbReference type="Pfam" id="PF11838">
    <property type="entry name" value="ERAP1_C"/>
    <property type="match status" value="1"/>
</dbReference>
<dbReference type="Pfam" id="PF17900">
    <property type="entry name" value="Peptidase_M1_N"/>
    <property type="match status" value="1"/>
</dbReference>
<dbReference type="FunFam" id="1.25.50.20:FF:000012">
    <property type="entry name" value="Aminopeptidase N"/>
    <property type="match status" value="1"/>
</dbReference>
<evidence type="ECO:0000256" key="11">
    <source>
        <dbReference type="ARBA" id="ARBA00023049"/>
    </source>
</evidence>
<dbReference type="EMBL" id="OY660868">
    <property type="protein sequence ID" value="CAJ1057309.1"/>
    <property type="molecule type" value="Genomic_DNA"/>
</dbReference>
<comment type="subcellular location">
    <subcellularLocation>
        <location evidence="1">Membrane</location>
        <topology evidence="1">Single-pass type II membrane protein</topology>
    </subcellularLocation>
</comment>
<dbReference type="Gene3D" id="2.60.40.1730">
    <property type="entry name" value="tricorn interacting facor f3 domain"/>
    <property type="match status" value="1"/>
</dbReference>
<dbReference type="AlphaFoldDB" id="A0AAV1F9B1"/>
<dbReference type="InterPro" id="IPR042097">
    <property type="entry name" value="Aminopeptidase_N-like_N_sf"/>
</dbReference>
<dbReference type="FunFam" id="2.60.40.1910:FF:000006">
    <property type="entry name" value="Aminopeptidase"/>
    <property type="match status" value="1"/>
</dbReference>
<dbReference type="GO" id="GO:0005886">
    <property type="term" value="C:plasma membrane"/>
    <property type="evidence" value="ECO:0007669"/>
    <property type="project" value="TreeGrafter"/>
</dbReference>
<dbReference type="InterPro" id="IPR045357">
    <property type="entry name" value="Aminopeptidase_N-like_N"/>
</dbReference>
<dbReference type="Proteomes" id="UP001178508">
    <property type="component" value="Chromosome 5"/>
</dbReference>
<dbReference type="PRINTS" id="PR00756">
    <property type="entry name" value="ALADIPTASE"/>
</dbReference>
<dbReference type="InterPro" id="IPR001930">
    <property type="entry name" value="Peptidase_M1"/>
</dbReference>
<evidence type="ECO:0000256" key="6">
    <source>
        <dbReference type="ARBA" id="ARBA00022723"/>
    </source>
</evidence>
<dbReference type="InterPro" id="IPR014782">
    <property type="entry name" value="Peptidase_M1_dom"/>
</dbReference>
<evidence type="ECO:0000256" key="17">
    <source>
        <dbReference type="RuleBase" id="RU364040"/>
    </source>
</evidence>
<evidence type="ECO:0000256" key="3">
    <source>
        <dbReference type="ARBA" id="ARBA00022438"/>
    </source>
</evidence>
<dbReference type="CDD" id="cd09601">
    <property type="entry name" value="M1_APN-Q_like"/>
    <property type="match status" value="1"/>
</dbReference>
<keyword evidence="13" id="KW-0325">Glycoprotein</keyword>
<sequence length="940" mass="106590">MGKGCRVSKLCILSVVLALAAITTIVTLWTLALTGDDATAPWDRYRLPADLVPDSYNITLWPRLSPDPDTGLYLFTGKSTVKFKCVKETDLILIHTNKLNFTKLENEQIVRLSATDGGSAPSIKSTWLQPETQYMVIQLGNSLTPQQTYELYAEFTGELADDLAGFYRSEYEEDGVRKTVATSQMHPTHARKTFPCFDEPAMKAVFHVTLIHPVGTVALSNGMETDIINTNIDGVTVTQTKFEPTAKMSSYLLAIVVSDYTYINATQGDTLIRIWARRKAIEQGQGDYALNVTGPVLDFFQSYYNISYPLSKSDQIALPDFYFGAMENWGLVTYRETNLLYDPLTSSNRNKETTATIIAHELAHMWFGNLVTLRWWNEVWLNEGFASYVSYLGADYAEPSWDVKDLIVLDDIQRVMAVDALTSSHPLSSKEDSIILPNQITEQFDTISYSKGASVLRMMSSFLSESVFVQGLYSYLNHFAYDNTVGNDLWDHLEMAVKANDVSLPYSVSEIMNRWVLQMGFPVVTIDTGKGMVTQKYFLLDPESKVTVDSPYNYEWVIPITWMNKSGVSRNTFWLTKKEAYNSDFLMDQSWILGNINVTGYYRVNYDPSNWDRLYKQLVTDHLVIPVANRAQLLDDAFSLARAQLVPNVYPLMLTSFLLNETEYMPWQAALNNLQYYYLMFDRTEVYQPLQDHVMKLVTPLFMHFKELTANWTEIPEKHTDQYNQVNAIQMGCNVGLTECQNLITGWFKQWMDHPQHNLIAANLRSVVYCSAIAAGGDAEWVFAWSQYKSATLASEAGKLMSALACTNDTYLLQSYLSYTLNPDMIRKQDATFVITSVASNRMGQDLAWDFVREQWEYMFTEYGVGSFSFASMISGVTARLSTPTELQQLEEFVNEHSAAGFGSATQAVQQALERTRANIKWLELNKKPILEWLTTGSGL</sequence>
<evidence type="ECO:0000256" key="1">
    <source>
        <dbReference type="ARBA" id="ARBA00004606"/>
    </source>
</evidence>
<keyword evidence="11 17" id="KW-0482">Metalloprotease</keyword>
<keyword evidence="9" id="KW-0735">Signal-anchor</keyword>
<evidence type="ECO:0000313" key="22">
    <source>
        <dbReference type="Proteomes" id="UP001178508"/>
    </source>
</evidence>
<dbReference type="FunFam" id="2.60.40.1730:FF:000001">
    <property type="entry name" value="Leucyl-cystinyl aminopeptidase"/>
    <property type="match status" value="1"/>
</dbReference>
<dbReference type="GO" id="GO:0006508">
    <property type="term" value="P:proteolysis"/>
    <property type="evidence" value="ECO:0007669"/>
    <property type="project" value="UniProtKB-KW"/>
</dbReference>
<dbReference type="GO" id="GO:0008270">
    <property type="term" value="F:zinc ion binding"/>
    <property type="evidence" value="ECO:0007669"/>
    <property type="project" value="UniProtKB-UniRule"/>
</dbReference>
<evidence type="ECO:0000256" key="7">
    <source>
        <dbReference type="ARBA" id="ARBA00022801"/>
    </source>
</evidence>
<evidence type="ECO:0000259" key="19">
    <source>
        <dbReference type="Pfam" id="PF11838"/>
    </source>
</evidence>
<name>A0AAV1F9B1_XYRNO</name>
<dbReference type="InterPro" id="IPR024571">
    <property type="entry name" value="ERAP1-like_C_dom"/>
</dbReference>
<organism evidence="21 22">
    <name type="scientific">Xyrichtys novacula</name>
    <name type="common">Pearly razorfish</name>
    <name type="synonym">Hemipteronotus novacula</name>
    <dbReference type="NCBI Taxonomy" id="13765"/>
    <lineage>
        <taxon>Eukaryota</taxon>
        <taxon>Metazoa</taxon>
        <taxon>Chordata</taxon>
        <taxon>Craniata</taxon>
        <taxon>Vertebrata</taxon>
        <taxon>Euteleostomi</taxon>
        <taxon>Actinopterygii</taxon>
        <taxon>Neopterygii</taxon>
        <taxon>Teleostei</taxon>
        <taxon>Neoteleostei</taxon>
        <taxon>Acanthomorphata</taxon>
        <taxon>Eupercaria</taxon>
        <taxon>Labriformes</taxon>
        <taxon>Labridae</taxon>
        <taxon>Xyrichtys</taxon>
    </lineage>
</organism>
<keyword evidence="10" id="KW-1133">Transmembrane helix</keyword>
<evidence type="ECO:0000256" key="16">
    <source>
        <dbReference type="PIRSR" id="PIRSR634016-4"/>
    </source>
</evidence>
<keyword evidence="4 17" id="KW-0645">Protease</keyword>
<keyword evidence="22" id="KW-1185">Reference proteome</keyword>
<evidence type="ECO:0000256" key="14">
    <source>
        <dbReference type="PIRSR" id="PIRSR634016-1"/>
    </source>
</evidence>
<feature type="domain" description="Peptidase M1 membrane alanine aminopeptidase" evidence="18">
    <location>
        <begin position="288"/>
        <end position="515"/>
    </location>
</feature>
<dbReference type="PANTHER" id="PTHR11533:SF271">
    <property type="entry name" value="AMINOPEPTIDASE"/>
    <property type="match status" value="1"/>
</dbReference>
<dbReference type="InterPro" id="IPR050344">
    <property type="entry name" value="Peptidase_M1_aminopeptidases"/>
</dbReference>
<reference evidence="21" key="1">
    <citation type="submission" date="2023-08" db="EMBL/GenBank/DDBJ databases">
        <authorList>
            <person name="Alioto T."/>
            <person name="Alioto T."/>
            <person name="Gomez Garrido J."/>
        </authorList>
    </citation>
    <scope>NUCLEOTIDE SEQUENCE</scope>
</reference>
<evidence type="ECO:0000256" key="13">
    <source>
        <dbReference type="ARBA" id="ARBA00023180"/>
    </source>
</evidence>
<evidence type="ECO:0000256" key="5">
    <source>
        <dbReference type="ARBA" id="ARBA00022692"/>
    </source>
</evidence>
<keyword evidence="5" id="KW-0812">Transmembrane</keyword>
<dbReference type="InterPro" id="IPR027268">
    <property type="entry name" value="Peptidase_M4/M1_CTD_sf"/>
</dbReference>
<feature type="binding site" evidence="15">
    <location>
        <position position="383"/>
    </location>
    <ligand>
        <name>Zn(2+)</name>
        <dbReference type="ChEBI" id="CHEBI:29105"/>
        <note>catalytic</note>
    </ligand>
</feature>
<evidence type="ECO:0000313" key="21">
    <source>
        <dbReference type="EMBL" id="CAJ1057309.1"/>
    </source>
</evidence>
<evidence type="ECO:0000256" key="8">
    <source>
        <dbReference type="ARBA" id="ARBA00022833"/>
    </source>
</evidence>
<dbReference type="Pfam" id="PF01433">
    <property type="entry name" value="Peptidase_M1"/>
    <property type="match status" value="1"/>
</dbReference>
<dbReference type="GO" id="GO:0070006">
    <property type="term" value="F:metalloaminopeptidase activity"/>
    <property type="evidence" value="ECO:0007669"/>
    <property type="project" value="TreeGrafter"/>
</dbReference>
<dbReference type="SUPFAM" id="SSF63737">
    <property type="entry name" value="Leukotriene A4 hydrolase N-terminal domain"/>
    <property type="match status" value="1"/>
</dbReference>
<feature type="site" description="Transition state stabilizer" evidence="16">
    <location>
        <position position="449"/>
    </location>
</feature>
<evidence type="ECO:0000256" key="10">
    <source>
        <dbReference type="ARBA" id="ARBA00022989"/>
    </source>
</evidence>
<dbReference type="Gene3D" id="1.10.390.10">
    <property type="entry name" value="Neutral Protease Domain 2"/>
    <property type="match status" value="1"/>
</dbReference>
<dbReference type="Gene3D" id="1.25.50.20">
    <property type="match status" value="1"/>
</dbReference>
<evidence type="ECO:0000259" key="18">
    <source>
        <dbReference type="Pfam" id="PF01433"/>
    </source>
</evidence>
<dbReference type="Gene3D" id="2.60.40.1910">
    <property type="match status" value="1"/>
</dbReference>
<evidence type="ECO:0000256" key="2">
    <source>
        <dbReference type="ARBA" id="ARBA00010136"/>
    </source>
</evidence>
<dbReference type="SUPFAM" id="SSF55486">
    <property type="entry name" value="Metalloproteases ('zincins'), catalytic domain"/>
    <property type="match status" value="1"/>
</dbReference>
<feature type="binding site" evidence="15">
    <location>
        <position position="360"/>
    </location>
    <ligand>
        <name>Zn(2+)</name>
        <dbReference type="ChEBI" id="CHEBI:29105"/>
        <note>catalytic</note>
    </ligand>
</feature>
<protein>
    <recommendedName>
        <fullName evidence="17">Aminopeptidase</fullName>
        <ecNumber evidence="17">3.4.11.-</ecNumber>
    </recommendedName>
</protein>